<keyword evidence="1" id="KW-1133">Transmembrane helix</keyword>
<feature type="transmembrane region" description="Helical" evidence="1">
    <location>
        <begin position="113"/>
        <end position="131"/>
    </location>
</feature>
<feature type="transmembrane region" description="Helical" evidence="1">
    <location>
        <begin position="137"/>
        <end position="156"/>
    </location>
</feature>
<organism evidence="2 3">
    <name type="scientific">Beta vulgaris subsp. vulgaris</name>
    <name type="common">Beet</name>
    <dbReference type="NCBI Taxonomy" id="3555"/>
    <lineage>
        <taxon>Eukaryota</taxon>
        <taxon>Viridiplantae</taxon>
        <taxon>Streptophyta</taxon>
        <taxon>Embryophyta</taxon>
        <taxon>Tracheophyta</taxon>
        <taxon>Spermatophyta</taxon>
        <taxon>Magnoliopsida</taxon>
        <taxon>eudicotyledons</taxon>
        <taxon>Gunneridae</taxon>
        <taxon>Pentapetalae</taxon>
        <taxon>Caryophyllales</taxon>
        <taxon>Chenopodiaceae</taxon>
        <taxon>Betoideae</taxon>
        <taxon>Beta</taxon>
    </lineage>
</organism>
<keyword evidence="1" id="KW-0472">Membrane</keyword>
<evidence type="ECO:0000256" key="1">
    <source>
        <dbReference type="SAM" id="Phobius"/>
    </source>
</evidence>
<dbReference type="AlphaFoldDB" id="A0A0J8B1B1"/>
<proteinExistence type="predicted"/>
<dbReference type="EMBL" id="KQ100123">
    <property type="protein sequence ID" value="KMS93677.1"/>
    <property type="molecule type" value="Genomic_DNA"/>
</dbReference>
<gene>
    <name evidence="2" type="ORF">BVRB_029070</name>
</gene>
<name>A0A0J8B1B1_BETVV</name>
<evidence type="ECO:0000313" key="3">
    <source>
        <dbReference type="Proteomes" id="UP000035740"/>
    </source>
</evidence>
<reference evidence="2 3" key="1">
    <citation type="journal article" date="2014" name="Nature">
        <title>The genome of the recently domesticated crop plant sugar beet (Beta vulgaris).</title>
        <authorList>
            <person name="Dohm J.C."/>
            <person name="Minoche A.E."/>
            <person name="Holtgrawe D."/>
            <person name="Capella-Gutierrez S."/>
            <person name="Zakrzewski F."/>
            <person name="Tafer H."/>
            <person name="Rupp O."/>
            <person name="Sorensen T.R."/>
            <person name="Stracke R."/>
            <person name="Reinhardt R."/>
            <person name="Goesmann A."/>
            <person name="Kraft T."/>
            <person name="Schulz B."/>
            <person name="Stadler P.F."/>
            <person name="Schmidt T."/>
            <person name="Gabaldon T."/>
            <person name="Lehrach H."/>
            <person name="Weisshaar B."/>
            <person name="Himmelbauer H."/>
        </authorList>
    </citation>
    <scope>NUCLEOTIDE SEQUENCE [LARGE SCALE GENOMIC DNA]</scope>
    <source>
        <tissue evidence="2">Taproot</tissue>
    </source>
</reference>
<protein>
    <submittedName>
        <fullName evidence="2">Uncharacterized protein</fullName>
    </submittedName>
</protein>
<keyword evidence="1" id="KW-0812">Transmembrane</keyword>
<sequence>MAVGSEMATIVAPAKKVISESQSLVRSEVEVPISRPQFTLSPHNPISACSFFWIFRLLWKSLRCGPENIDVSLDKRSRALPASDALSQAWKQQPRSLLQATFSAFGTAYLMQGIWKLAWAACTWLCAYWILQQMMRGPTFGLSIALLVAAAVSAVTF</sequence>
<evidence type="ECO:0000313" key="2">
    <source>
        <dbReference type="EMBL" id="KMS93677.1"/>
    </source>
</evidence>
<dbReference type="Gramene" id="KMS93677">
    <property type="protein sequence ID" value="KMS93677"/>
    <property type="gene ID" value="BVRB_029070"/>
</dbReference>
<accession>A0A0J8B1B1</accession>
<keyword evidence="3" id="KW-1185">Reference proteome</keyword>
<feature type="non-terminal residue" evidence="2">
    <location>
        <position position="157"/>
    </location>
</feature>
<dbReference type="Proteomes" id="UP000035740">
    <property type="component" value="Unassembled WGS sequence"/>
</dbReference>